<keyword evidence="2" id="KW-1185">Reference proteome</keyword>
<dbReference type="InterPro" id="IPR036188">
    <property type="entry name" value="FAD/NAD-bd_sf"/>
</dbReference>
<gene>
    <name evidence="1" type="ORF">I5E68_16475</name>
</gene>
<sequence>MTVRQASREAPAHVDLLGGGVAAACCAHLLGSAGIACHWQRGTRGAVPALMLSDPARTLLRDVMDAPTLFENNARIERRVVVWGGGEPVTMPHGAVMLGAGDLELPGTQAPDTGRANTKASFTIHTDAPPPGAGMTRFGDRRGETVPVTLREAADARTCWIEAVESGWMFMIPSGDEGRGWLLAIGGPLSQLLGESRHLAARVEQDGTPPRSFDTTPRMLDVFCAQDWLACGSRSMAFDPICGDGTALAVRQALLVSAIVRAAHEGEDTDALFGHYRAMMIAAMRRHLRLCAQFYASGGEGAWWQAQRAAIAEGFVACTALLEHEPEPRFVLDGTRLIRKGSTQ</sequence>
<dbReference type="Proteomes" id="UP000617634">
    <property type="component" value="Unassembled WGS sequence"/>
</dbReference>
<organism evidence="1 2">
    <name type="scientific">Novosphingobium aureum</name>
    <dbReference type="NCBI Taxonomy" id="2792964"/>
    <lineage>
        <taxon>Bacteria</taxon>
        <taxon>Pseudomonadati</taxon>
        <taxon>Pseudomonadota</taxon>
        <taxon>Alphaproteobacteria</taxon>
        <taxon>Sphingomonadales</taxon>
        <taxon>Sphingomonadaceae</taxon>
        <taxon>Novosphingobium</taxon>
    </lineage>
</organism>
<evidence type="ECO:0000313" key="2">
    <source>
        <dbReference type="Proteomes" id="UP000617634"/>
    </source>
</evidence>
<dbReference type="Gene3D" id="3.50.50.60">
    <property type="entry name" value="FAD/NAD(P)-binding domain"/>
    <property type="match status" value="1"/>
</dbReference>
<evidence type="ECO:0000313" key="1">
    <source>
        <dbReference type="EMBL" id="MBH0114544.1"/>
    </source>
</evidence>
<dbReference type="AlphaFoldDB" id="A0A931HEZ4"/>
<protein>
    <recommendedName>
        <fullName evidence="3">Tryptophan halogenase</fullName>
    </recommendedName>
</protein>
<dbReference type="EMBL" id="JADZGI010000003">
    <property type="protein sequence ID" value="MBH0114544.1"/>
    <property type="molecule type" value="Genomic_DNA"/>
</dbReference>
<proteinExistence type="predicted"/>
<reference evidence="1" key="1">
    <citation type="submission" date="2020-11" db="EMBL/GenBank/DDBJ databases">
        <title>Novosphingobium aureum sp. nov., a marine bacterium isolated from sediment of a salt flat.</title>
        <authorList>
            <person name="Yoo Y."/>
            <person name="Kim J.-J."/>
        </authorList>
    </citation>
    <scope>NUCLEOTIDE SEQUENCE</scope>
    <source>
        <strain evidence="1">YJ-S2-02</strain>
    </source>
</reference>
<accession>A0A931HEZ4</accession>
<dbReference type="RefSeq" id="WP_197166029.1">
    <property type="nucleotide sequence ID" value="NZ_JADZGI010000003.1"/>
</dbReference>
<evidence type="ECO:0008006" key="3">
    <source>
        <dbReference type="Google" id="ProtNLM"/>
    </source>
</evidence>
<name>A0A931HEZ4_9SPHN</name>
<comment type="caution">
    <text evidence="1">The sequence shown here is derived from an EMBL/GenBank/DDBJ whole genome shotgun (WGS) entry which is preliminary data.</text>
</comment>